<accession>A0A6A7B565</accession>
<proteinExistence type="predicted"/>
<dbReference type="EMBL" id="MU006309">
    <property type="protein sequence ID" value="KAF2849827.1"/>
    <property type="molecule type" value="Genomic_DNA"/>
</dbReference>
<evidence type="ECO:0000313" key="1">
    <source>
        <dbReference type="EMBL" id="KAF2849827.1"/>
    </source>
</evidence>
<protein>
    <submittedName>
        <fullName evidence="1">Uncharacterized protein</fullName>
    </submittedName>
</protein>
<name>A0A6A7B565_9PLEO</name>
<keyword evidence="2" id="KW-1185">Reference proteome</keyword>
<sequence>MFRFRFDAPLFPRSTVETGCGDDLSPGYVNGSAIVDAEFSVFDDIWNFNVTSDLRFPSSTSKFPYDDPNFIFCCANLIKYLIAIFVLDCSYLPTQYLSKKRVRICPWSKVCSRISSNFNASKAIVMLGLNKLENSGEVNNSWLCGDLVISIASVFDYAFVAIVRTTEGLQ</sequence>
<evidence type="ECO:0000313" key="2">
    <source>
        <dbReference type="Proteomes" id="UP000799423"/>
    </source>
</evidence>
<reference evidence="1" key="1">
    <citation type="submission" date="2020-01" db="EMBL/GenBank/DDBJ databases">
        <authorList>
            <consortium name="DOE Joint Genome Institute"/>
            <person name="Haridas S."/>
            <person name="Albert R."/>
            <person name="Binder M."/>
            <person name="Bloem J."/>
            <person name="Labutti K."/>
            <person name="Salamov A."/>
            <person name="Andreopoulos B."/>
            <person name="Baker S.E."/>
            <person name="Barry K."/>
            <person name="Bills G."/>
            <person name="Bluhm B.H."/>
            <person name="Cannon C."/>
            <person name="Castanera R."/>
            <person name="Culley D.E."/>
            <person name="Daum C."/>
            <person name="Ezra D."/>
            <person name="Gonzalez J.B."/>
            <person name="Henrissat B."/>
            <person name="Kuo A."/>
            <person name="Liang C."/>
            <person name="Lipzen A."/>
            <person name="Lutzoni F."/>
            <person name="Magnuson J."/>
            <person name="Mondo S."/>
            <person name="Nolan M."/>
            <person name="Ohm R."/>
            <person name="Pangilinan J."/>
            <person name="Park H.-J."/>
            <person name="Ramirez L."/>
            <person name="Alfaro M."/>
            <person name="Sun H."/>
            <person name="Tritt A."/>
            <person name="Yoshinaga Y."/>
            <person name="Zwiers L.-H."/>
            <person name="Turgeon B.G."/>
            <person name="Goodwin S.B."/>
            <person name="Spatafora J.W."/>
            <person name="Crous P.W."/>
            <person name="Grigoriev I.V."/>
        </authorList>
    </citation>
    <scope>NUCLEOTIDE SEQUENCE</scope>
    <source>
        <strain evidence="1">IPT5</strain>
    </source>
</reference>
<dbReference type="AlphaFoldDB" id="A0A6A7B565"/>
<gene>
    <name evidence="1" type="ORF">T440DRAFT_518698</name>
</gene>
<dbReference type="Proteomes" id="UP000799423">
    <property type="component" value="Unassembled WGS sequence"/>
</dbReference>
<organism evidence="1 2">
    <name type="scientific">Plenodomus tracheiphilus IPT5</name>
    <dbReference type="NCBI Taxonomy" id="1408161"/>
    <lineage>
        <taxon>Eukaryota</taxon>
        <taxon>Fungi</taxon>
        <taxon>Dikarya</taxon>
        <taxon>Ascomycota</taxon>
        <taxon>Pezizomycotina</taxon>
        <taxon>Dothideomycetes</taxon>
        <taxon>Pleosporomycetidae</taxon>
        <taxon>Pleosporales</taxon>
        <taxon>Pleosporineae</taxon>
        <taxon>Leptosphaeriaceae</taxon>
        <taxon>Plenodomus</taxon>
    </lineage>
</organism>